<organism evidence="2 3">
    <name type="scientific">Seiridium unicorne</name>
    <dbReference type="NCBI Taxonomy" id="138068"/>
    <lineage>
        <taxon>Eukaryota</taxon>
        <taxon>Fungi</taxon>
        <taxon>Dikarya</taxon>
        <taxon>Ascomycota</taxon>
        <taxon>Pezizomycotina</taxon>
        <taxon>Sordariomycetes</taxon>
        <taxon>Xylariomycetidae</taxon>
        <taxon>Amphisphaeriales</taxon>
        <taxon>Sporocadaceae</taxon>
        <taxon>Seiridium</taxon>
    </lineage>
</organism>
<name>A0ABR2V718_9PEZI</name>
<evidence type="ECO:0000256" key="1">
    <source>
        <dbReference type="SAM" id="MobiDB-lite"/>
    </source>
</evidence>
<evidence type="ECO:0000313" key="2">
    <source>
        <dbReference type="EMBL" id="KAK9422634.1"/>
    </source>
</evidence>
<dbReference type="Proteomes" id="UP001408356">
    <property type="component" value="Unassembled WGS sequence"/>
</dbReference>
<evidence type="ECO:0000313" key="3">
    <source>
        <dbReference type="Proteomes" id="UP001408356"/>
    </source>
</evidence>
<keyword evidence="3" id="KW-1185">Reference proteome</keyword>
<accession>A0ABR2V718</accession>
<feature type="region of interest" description="Disordered" evidence="1">
    <location>
        <begin position="55"/>
        <end position="80"/>
    </location>
</feature>
<gene>
    <name evidence="2" type="ORF">SUNI508_00497</name>
</gene>
<sequence length="268" mass="30094">MSPIPLLLSPALPSELLTYILNQHVYPSTLIFCSTRADFLKSLQDDIREGDTLRRRQLGEGASSQDPTTEPNVPRPELDNKHDLAHQDRLLAQTLSFLAISRHIRTVYIPTVTHLRSYMSVFSPDDSKITAPPTNFAPPGRKPPSLIIYGVIESHRDTSEWSAQGLGNTVAALVETATRLGWGLVLVEPRRLYGEEHDDESDRRAIQGDDDFENLLKEKLPILSGSARRAGLDSGEGGWSGRTVEVGRVISRWFNFQRGHWDPRNDYE</sequence>
<proteinExistence type="predicted"/>
<dbReference type="EMBL" id="JARVKF010000112">
    <property type="protein sequence ID" value="KAK9422634.1"/>
    <property type="molecule type" value="Genomic_DNA"/>
</dbReference>
<protein>
    <submittedName>
        <fullName evidence="2">Uncharacterized protein</fullName>
    </submittedName>
</protein>
<feature type="compositionally biased region" description="Polar residues" evidence="1">
    <location>
        <begin position="62"/>
        <end position="71"/>
    </location>
</feature>
<reference evidence="2 3" key="1">
    <citation type="journal article" date="2024" name="J. Plant Pathol.">
        <title>Sequence and assembly of the genome of Seiridium unicorne, isolate CBS 538.82, causal agent of cypress canker disease.</title>
        <authorList>
            <person name="Scali E."/>
            <person name="Rocca G.D."/>
            <person name="Danti R."/>
            <person name="Garbelotto M."/>
            <person name="Barberini S."/>
            <person name="Baroncelli R."/>
            <person name="Emiliani G."/>
        </authorList>
    </citation>
    <scope>NUCLEOTIDE SEQUENCE [LARGE SCALE GENOMIC DNA]</scope>
    <source>
        <strain evidence="2 3">BM-138-508</strain>
    </source>
</reference>
<comment type="caution">
    <text evidence="2">The sequence shown here is derived from an EMBL/GenBank/DDBJ whole genome shotgun (WGS) entry which is preliminary data.</text>
</comment>